<keyword evidence="1" id="KW-0732">Signal</keyword>
<dbReference type="InterPro" id="IPR037108">
    <property type="entry name" value="TM1727-like_C_sf"/>
</dbReference>
<proteinExistence type="predicted"/>
<evidence type="ECO:0000313" key="5">
    <source>
        <dbReference type="Proteomes" id="UP001164390"/>
    </source>
</evidence>
<dbReference type="RefSeq" id="WP_271635925.1">
    <property type="nucleotide sequence ID" value="NZ_CP094970.1"/>
</dbReference>
<dbReference type="EMBL" id="CP094970">
    <property type="protein sequence ID" value="UYM06985.1"/>
    <property type="molecule type" value="Genomic_DNA"/>
</dbReference>
<dbReference type="SUPFAM" id="SSF48179">
    <property type="entry name" value="6-phosphogluconate dehydrogenase C-terminal domain-like"/>
    <property type="match status" value="1"/>
</dbReference>
<evidence type="ECO:0000313" key="4">
    <source>
        <dbReference type="EMBL" id="UYM06985.1"/>
    </source>
</evidence>
<evidence type="ECO:0000259" key="3">
    <source>
        <dbReference type="Pfam" id="PF10728"/>
    </source>
</evidence>
<dbReference type="InterPro" id="IPR018931">
    <property type="entry name" value="DUF2520"/>
</dbReference>
<sequence length="301" mass="30440">MRRFSIGVVGAGRVGAVLAAAFVASGHQVTAVSGRSPASQTRIETLLPGIPVRDPARVAASADILLLAVPDDVLERTAASLAESGSIGSGQVAVHTSGRHGVDVLAAPAEAGAAVLAMHPAMTFTGTDVDLGRLASTVFALTGGDAVRDTGEALVAGLGGTPVWLSEDQRVLYHAALAHGANHLVTLVTQAQELLRSTGMPDPSGVLRPLLSAALDNALAYGDAALTGPVVRGDVATVEAHVDALADAPGPIRDAYVSMARATTEHAVASGSLDGGRGRDLKRVLDEADWDSLAQIAAGIR</sequence>
<dbReference type="Gene3D" id="1.10.1040.20">
    <property type="entry name" value="ProC-like, C-terminal domain"/>
    <property type="match status" value="1"/>
</dbReference>
<dbReference type="Proteomes" id="UP001164390">
    <property type="component" value="Chromosome"/>
</dbReference>
<evidence type="ECO:0000259" key="2">
    <source>
        <dbReference type="Pfam" id="PF10727"/>
    </source>
</evidence>
<dbReference type="KEGG" id="sgrg:L0C25_07885"/>
<feature type="domain" description="DUF2520" evidence="3">
    <location>
        <begin position="138"/>
        <end position="263"/>
    </location>
</feature>
<feature type="domain" description="Putative oxidoreductase/dehydrogenase Rossmann-like" evidence="2">
    <location>
        <begin position="3"/>
        <end position="120"/>
    </location>
</feature>
<keyword evidence="5" id="KW-1185">Reference proteome</keyword>
<feature type="signal peptide" evidence="1">
    <location>
        <begin position="1"/>
        <end position="19"/>
    </location>
</feature>
<dbReference type="SUPFAM" id="SSF51735">
    <property type="entry name" value="NAD(P)-binding Rossmann-fold domains"/>
    <property type="match status" value="1"/>
</dbReference>
<gene>
    <name evidence="4" type="ORF">L0C25_07885</name>
</gene>
<dbReference type="PANTHER" id="PTHR40459:SF1">
    <property type="entry name" value="CONSERVED HYPOTHETICAL ALANINE AND LEUCINE RICH PROTEIN"/>
    <property type="match status" value="1"/>
</dbReference>
<protein>
    <submittedName>
        <fullName evidence="4">DUF2520 domain-containing protein</fullName>
    </submittedName>
</protein>
<dbReference type="Pfam" id="PF10728">
    <property type="entry name" value="DUF2520"/>
    <property type="match status" value="1"/>
</dbReference>
<organism evidence="4 5">
    <name type="scientific">Solicola gregarius</name>
    <dbReference type="NCBI Taxonomy" id="2908642"/>
    <lineage>
        <taxon>Bacteria</taxon>
        <taxon>Bacillati</taxon>
        <taxon>Actinomycetota</taxon>
        <taxon>Actinomycetes</taxon>
        <taxon>Propionibacteriales</taxon>
        <taxon>Nocardioidaceae</taxon>
        <taxon>Solicola</taxon>
    </lineage>
</organism>
<accession>A0AA46TKK1</accession>
<feature type="chain" id="PRO_5041200146" evidence="1">
    <location>
        <begin position="20"/>
        <end position="301"/>
    </location>
</feature>
<dbReference type="InterPro" id="IPR036291">
    <property type="entry name" value="NAD(P)-bd_dom_sf"/>
</dbReference>
<dbReference type="Gene3D" id="3.40.50.720">
    <property type="entry name" value="NAD(P)-binding Rossmann-like Domain"/>
    <property type="match status" value="1"/>
</dbReference>
<reference evidence="4" key="1">
    <citation type="submission" date="2022-01" db="EMBL/GenBank/DDBJ databases">
        <title>Nocardioidaceae gen. sp. A5X3R13.</title>
        <authorList>
            <person name="Lopez Marin M.A."/>
            <person name="Uhlik O."/>
        </authorList>
    </citation>
    <scope>NUCLEOTIDE SEQUENCE</scope>
    <source>
        <strain evidence="4">A5X3R13</strain>
    </source>
</reference>
<dbReference type="InterPro" id="IPR019665">
    <property type="entry name" value="OxRdtase/DH_put_Rossmann_dom"/>
</dbReference>
<evidence type="ECO:0000256" key="1">
    <source>
        <dbReference type="SAM" id="SignalP"/>
    </source>
</evidence>
<dbReference type="InterPro" id="IPR008927">
    <property type="entry name" value="6-PGluconate_DH-like_C_sf"/>
</dbReference>
<dbReference type="PANTHER" id="PTHR40459">
    <property type="entry name" value="CONSERVED HYPOTHETICAL ALANINE AND LEUCINE RICH PROTEIN"/>
    <property type="match status" value="1"/>
</dbReference>
<dbReference type="Pfam" id="PF10727">
    <property type="entry name" value="Rossmann-like"/>
    <property type="match status" value="1"/>
</dbReference>
<name>A0AA46TKK1_9ACTN</name>
<dbReference type="AlphaFoldDB" id="A0AA46TKK1"/>